<reference evidence="3 4" key="1">
    <citation type="journal article" date="2016" name="J. Microbiol.">
        <title>Dankookia rubra gen. nov., sp. nov., an alphaproteobacterium isolated from sediment of a shallow stream.</title>
        <authorList>
            <person name="Kim W.H."/>
            <person name="Kim D.H."/>
            <person name="Kang K."/>
            <person name="Ahn T.Y."/>
        </authorList>
    </citation>
    <scope>NUCLEOTIDE SEQUENCE [LARGE SCALE GENOMIC DNA]</scope>
    <source>
        <strain evidence="3 4">JCM30602</strain>
    </source>
</reference>
<dbReference type="PANTHER" id="PTHR42928:SF5">
    <property type="entry name" value="BLR1237 PROTEIN"/>
    <property type="match status" value="1"/>
</dbReference>
<dbReference type="Pfam" id="PF03401">
    <property type="entry name" value="TctC"/>
    <property type="match status" value="1"/>
</dbReference>
<dbReference type="AlphaFoldDB" id="A0A4R5QFQ2"/>
<dbReference type="Gene3D" id="3.40.190.150">
    <property type="entry name" value="Bordetella uptake gene, domain 1"/>
    <property type="match status" value="1"/>
</dbReference>
<evidence type="ECO:0000313" key="4">
    <source>
        <dbReference type="Proteomes" id="UP000295096"/>
    </source>
</evidence>
<dbReference type="Gene3D" id="3.40.190.10">
    <property type="entry name" value="Periplasmic binding protein-like II"/>
    <property type="match status" value="1"/>
</dbReference>
<dbReference type="PIRSF" id="PIRSF017082">
    <property type="entry name" value="YflP"/>
    <property type="match status" value="1"/>
</dbReference>
<dbReference type="OrthoDB" id="7374763at2"/>
<feature type="signal peptide" evidence="2">
    <location>
        <begin position="1"/>
        <end position="38"/>
    </location>
</feature>
<sequence>MGPRQGRHPVAAGAPRRGDRMMRALLLFLMLLSGAAQAQDFPARPPRLVAGFAAGGTLDIVARLMAEAMSPLLGQRVVVENRPGANGLIAAEGVARGPADGYALLVCPMGTMTISPQLPGAALPIDPPKDLVPVATMIAAQHAMVVAGNAPWHSVAELVAAARAGPGTVSYATAGAGSGQQLSGAWLARLTGTEMTPVPYRGMAPAMPDIIAGRTGFAITNIGDVAGQVASGELRLLAVASAGGSPLYPRAPLLGEIVPGFEVSGWIGLCGPRGLPEPVVARWAAAVAQALEDPTILARLRDGGMTPRYEDAAGLARTMAADRAKWGKVIREANIRAE</sequence>
<dbReference type="CDD" id="cd07012">
    <property type="entry name" value="PBP2_Bug_TTT"/>
    <property type="match status" value="1"/>
</dbReference>
<gene>
    <name evidence="3" type="ORF">E2C06_13990</name>
</gene>
<keyword evidence="4" id="KW-1185">Reference proteome</keyword>
<keyword evidence="2" id="KW-0732">Signal</keyword>
<dbReference type="InterPro" id="IPR005064">
    <property type="entry name" value="BUG"/>
</dbReference>
<protein>
    <submittedName>
        <fullName evidence="3">Tripartite tricarboxylate transporter substrate binding protein</fullName>
    </submittedName>
</protein>
<evidence type="ECO:0000256" key="1">
    <source>
        <dbReference type="ARBA" id="ARBA00006987"/>
    </source>
</evidence>
<accession>A0A4R5QFQ2</accession>
<evidence type="ECO:0000313" key="3">
    <source>
        <dbReference type="EMBL" id="TDH62070.1"/>
    </source>
</evidence>
<dbReference type="Proteomes" id="UP000295096">
    <property type="component" value="Unassembled WGS sequence"/>
</dbReference>
<feature type="chain" id="PRO_5020503484" evidence="2">
    <location>
        <begin position="39"/>
        <end position="338"/>
    </location>
</feature>
<proteinExistence type="inferred from homology"/>
<dbReference type="InterPro" id="IPR042100">
    <property type="entry name" value="Bug_dom1"/>
</dbReference>
<organism evidence="3 4">
    <name type="scientific">Dankookia rubra</name>
    <dbReference type="NCBI Taxonomy" id="1442381"/>
    <lineage>
        <taxon>Bacteria</taxon>
        <taxon>Pseudomonadati</taxon>
        <taxon>Pseudomonadota</taxon>
        <taxon>Alphaproteobacteria</taxon>
        <taxon>Acetobacterales</taxon>
        <taxon>Roseomonadaceae</taxon>
        <taxon>Dankookia</taxon>
    </lineage>
</organism>
<comment type="caution">
    <text evidence="3">The sequence shown here is derived from an EMBL/GenBank/DDBJ whole genome shotgun (WGS) entry which is preliminary data.</text>
</comment>
<dbReference type="SUPFAM" id="SSF53850">
    <property type="entry name" value="Periplasmic binding protein-like II"/>
    <property type="match status" value="1"/>
</dbReference>
<dbReference type="EMBL" id="SMSJ01000015">
    <property type="protein sequence ID" value="TDH62070.1"/>
    <property type="molecule type" value="Genomic_DNA"/>
</dbReference>
<name>A0A4R5QFQ2_9PROT</name>
<evidence type="ECO:0000256" key="2">
    <source>
        <dbReference type="SAM" id="SignalP"/>
    </source>
</evidence>
<dbReference type="PANTHER" id="PTHR42928">
    <property type="entry name" value="TRICARBOXYLATE-BINDING PROTEIN"/>
    <property type="match status" value="1"/>
</dbReference>
<comment type="similarity">
    <text evidence="1">Belongs to the UPF0065 (bug) family.</text>
</comment>